<evidence type="ECO:0000256" key="1">
    <source>
        <dbReference type="SAM" id="MobiDB-lite"/>
    </source>
</evidence>
<dbReference type="Proteomes" id="UP000217790">
    <property type="component" value="Unassembled WGS sequence"/>
</dbReference>
<evidence type="ECO:0000313" key="2">
    <source>
        <dbReference type="EMBL" id="PBK93823.1"/>
    </source>
</evidence>
<feature type="region of interest" description="Disordered" evidence="1">
    <location>
        <begin position="21"/>
        <end position="45"/>
    </location>
</feature>
<reference evidence="3" key="1">
    <citation type="journal article" date="2017" name="Nat. Ecol. Evol.">
        <title>Genome expansion and lineage-specific genetic innovations in the forest pathogenic fungi Armillaria.</title>
        <authorList>
            <person name="Sipos G."/>
            <person name="Prasanna A.N."/>
            <person name="Walter M.C."/>
            <person name="O'Connor E."/>
            <person name="Balint B."/>
            <person name="Krizsan K."/>
            <person name="Kiss B."/>
            <person name="Hess J."/>
            <person name="Varga T."/>
            <person name="Slot J."/>
            <person name="Riley R."/>
            <person name="Boka B."/>
            <person name="Rigling D."/>
            <person name="Barry K."/>
            <person name="Lee J."/>
            <person name="Mihaltcheva S."/>
            <person name="LaButti K."/>
            <person name="Lipzen A."/>
            <person name="Waldron R."/>
            <person name="Moloney N.M."/>
            <person name="Sperisen C."/>
            <person name="Kredics L."/>
            <person name="Vagvoelgyi C."/>
            <person name="Patrignani A."/>
            <person name="Fitzpatrick D."/>
            <person name="Nagy I."/>
            <person name="Doyle S."/>
            <person name="Anderson J.B."/>
            <person name="Grigoriev I.V."/>
            <person name="Gueldener U."/>
            <person name="Muensterkoetter M."/>
            <person name="Nagy L.G."/>
        </authorList>
    </citation>
    <scope>NUCLEOTIDE SEQUENCE [LARGE SCALE GENOMIC DNA]</scope>
    <source>
        <strain evidence="3">Ar21-2</strain>
    </source>
</reference>
<accession>A0A2H3DZT9</accession>
<evidence type="ECO:0000313" key="3">
    <source>
        <dbReference type="Proteomes" id="UP000217790"/>
    </source>
</evidence>
<keyword evidence="3" id="KW-1185">Reference proteome</keyword>
<dbReference type="OrthoDB" id="3270336at2759"/>
<gene>
    <name evidence="2" type="ORF">ARMGADRAFT_1029700</name>
</gene>
<name>A0A2H3DZT9_ARMGA</name>
<organism evidence="2 3">
    <name type="scientific">Armillaria gallica</name>
    <name type="common">Bulbous honey fungus</name>
    <name type="synonym">Armillaria bulbosa</name>
    <dbReference type="NCBI Taxonomy" id="47427"/>
    <lineage>
        <taxon>Eukaryota</taxon>
        <taxon>Fungi</taxon>
        <taxon>Dikarya</taxon>
        <taxon>Basidiomycota</taxon>
        <taxon>Agaricomycotina</taxon>
        <taxon>Agaricomycetes</taxon>
        <taxon>Agaricomycetidae</taxon>
        <taxon>Agaricales</taxon>
        <taxon>Marasmiineae</taxon>
        <taxon>Physalacriaceae</taxon>
        <taxon>Armillaria</taxon>
    </lineage>
</organism>
<dbReference type="AlphaFoldDB" id="A0A2H3DZT9"/>
<dbReference type="EMBL" id="KZ293655">
    <property type="protein sequence ID" value="PBK93823.1"/>
    <property type="molecule type" value="Genomic_DNA"/>
</dbReference>
<proteinExistence type="predicted"/>
<dbReference type="STRING" id="47427.A0A2H3DZT9"/>
<sequence>MNTYLPSLAKDSREVAELRSQLEASQDAGDSDLADTSHAEGVEEPLISRTRVESSLLRVLTDVQMDSICWVYKVERVEDVGRSGIRGDGRGRLTEHVSRFPKDASRRGSSLNVGFWSSDAQSWYQRRVAKCLGGEFKQENQTEWKKSLELWREVQSPILWKSCRVASLNSMCYTAAPVAITSNGAHPHGTRPMKSRNPVRSSPQALSFLLFSELVNWNPTTLAEVRACLIRLQSTLRRVLEHRDGIVAVRSLGRHGRNPHKTLKLYGMDRVLLGSIHFAHSHRRDVWLPCESIEVALNRVRLALGRHLSARVYYNENDHVDFQDEFEVRRIGH</sequence>
<dbReference type="InParanoid" id="A0A2H3DZT9"/>
<protein>
    <submittedName>
        <fullName evidence="2">Uncharacterized protein</fullName>
    </submittedName>
</protein>